<dbReference type="EMBL" id="JAKFGM010000003">
    <property type="protein sequence ID" value="MCF2515849.1"/>
    <property type="molecule type" value="Genomic_DNA"/>
</dbReference>
<comment type="caution">
    <text evidence="2">The sequence shown here is derived from an EMBL/GenBank/DDBJ whole genome shotgun (WGS) entry which is preliminary data.</text>
</comment>
<proteinExistence type="predicted"/>
<organism evidence="2 3">
    <name type="scientific">Sphingomonas cremea</name>
    <dbReference type="NCBI Taxonomy" id="2904799"/>
    <lineage>
        <taxon>Bacteria</taxon>
        <taxon>Pseudomonadati</taxon>
        <taxon>Pseudomonadota</taxon>
        <taxon>Alphaproteobacteria</taxon>
        <taxon>Sphingomonadales</taxon>
        <taxon>Sphingomonadaceae</taxon>
        <taxon>Sphingomonas</taxon>
    </lineage>
</organism>
<feature type="transmembrane region" description="Helical" evidence="1">
    <location>
        <begin position="6"/>
        <end position="27"/>
    </location>
</feature>
<name>A0A9X1QNP4_9SPHN</name>
<keyword evidence="1" id="KW-0812">Transmembrane</keyword>
<evidence type="ECO:0000313" key="3">
    <source>
        <dbReference type="Proteomes" id="UP001139410"/>
    </source>
</evidence>
<feature type="transmembrane region" description="Helical" evidence="1">
    <location>
        <begin position="39"/>
        <end position="59"/>
    </location>
</feature>
<dbReference type="Proteomes" id="UP001139410">
    <property type="component" value="Unassembled WGS sequence"/>
</dbReference>
<sequence>MQMFEYVIVLISIVIGLAVTHLMQGIAGLIQNPLRARIWWVHLVWVAYMILSIVFWWWWEFNLQQIKVWTFPIYLFVIFYAFYLYLISAVLFPTRLEGYDGYQEYFLARRHWFFGLVIGWAGIDVIDTWMKGAEWFAVVGRDAIVFNSILALTGIIGIAVRRPAVQAVIAVGQLAYVLFGLLRLFNLFHFGTT</sequence>
<dbReference type="RefSeq" id="WP_235068555.1">
    <property type="nucleotide sequence ID" value="NZ_JAKFGM010000003.1"/>
</dbReference>
<evidence type="ECO:0000256" key="1">
    <source>
        <dbReference type="SAM" id="Phobius"/>
    </source>
</evidence>
<evidence type="ECO:0000313" key="2">
    <source>
        <dbReference type="EMBL" id="MCF2515849.1"/>
    </source>
</evidence>
<feature type="transmembrane region" description="Helical" evidence="1">
    <location>
        <begin position="112"/>
        <end position="131"/>
    </location>
</feature>
<feature type="transmembrane region" description="Helical" evidence="1">
    <location>
        <begin position="71"/>
        <end position="92"/>
    </location>
</feature>
<reference evidence="2" key="1">
    <citation type="submission" date="2022-01" db="EMBL/GenBank/DDBJ databases">
        <authorList>
            <person name="Jo J.-H."/>
            <person name="Im W.-T."/>
        </authorList>
    </citation>
    <scope>NUCLEOTIDE SEQUENCE</scope>
    <source>
        <strain evidence="2">G124</strain>
    </source>
</reference>
<feature type="transmembrane region" description="Helical" evidence="1">
    <location>
        <begin position="143"/>
        <end position="160"/>
    </location>
</feature>
<keyword evidence="3" id="KW-1185">Reference proteome</keyword>
<accession>A0A9X1QNP4</accession>
<keyword evidence="1" id="KW-1133">Transmembrane helix</keyword>
<protein>
    <submittedName>
        <fullName evidence="2">Uncharacterized protein</fullName>
    </submittedName>
</protein>
<gene>
    <name evidence="2" type="ORF">LVY65_12360</name>
</gene>
<keyword evidence="1" id="KW-0472">Membrane</keyword>
<feature type="transmembrane region" description="Helical" evidence="1">
    <location>
        <begin position="167"/>
        <end position="188"/>
    </location>
</feature>
<dbReference type="AlphaFoldDB" id="A0A9X1QNP4"/>